<dbReference type="EMBL" id="CP040916">
    <property type="protein sequence ID" value="QDQ09785.1"/>
    <property type="molecule type" value="Genomic_DNA"/>
</dbReference>
<dbReference type="Gene3D" id="1.20.910.10">
    <property type="entry name" value="Heme oxygenase-like"/>
    <property type="match status" value="1"/>
</dbReference>
<organism evidence="1 2">
    <name type="scientific">Streptomyces spectabilis</name>
    <dbReference type="NCBI Taxonomy" id="68270"/>
    <lineage>
        <taxon>Bacteria</taxon>
        <taxon>Bacillati</taxon>
        <taxon>Actinomycetota</taxon>
        <taxon>Actinomycetes</taxon>
        <taxon>Kitasatosporales</taxon>
        <taxon>Streptomycetaceae</taxon>
        <taxon>Streptomyces</taxon>
    </lineage>
</organism>
<accession>A0A516R2A4</accession>
<dbReference type="RefSeq" id="WP_144001361.1">
    <property type="nucleotide sequence ID" value="NZ_CP040916.1"/>
</dbReference>
<gene>
    <name evidence="1" type="ORF">FH965_03770</name>
</gene>
<reference evidence="1 2" key="1">
    <citation type="journal article" date="2019" name="J. Ind. Microbiol. Biotechnol.">
        <title>The complete genomic sequence of Streptomyces spectabilis NRRL-2792 and identification of secondary metabolite biosynthetic gene clusters.</title>
        <authorList>
            <person name="Sinha A."/>
            <person name="Phillips-Salemka S."/>
            <person name="Niraula T.A."/>
            <person name="Short K.A."/>
            <person name="Niraula N.P."/>
        </authorList>
    </citation>
    <scope>NUCLEOTIDE SEQUENCE [LARGE SCALE GENOMIC DNA]</scope>
    <source>
        <strain evidence="1 2">NRRL 2792</strain>
    </source>
</reference>
<protein>
    <recommendedName>
        <fullName evidence="3">Iron-containing redox enzyme family protein</fullName>
    </recommendedName>
</protein>
<name>A0A516R2A4_STRST</name>
<evidence type="ECO:0008006" key="3">
    <source>
        <dbReference type="Google" id="ProtNLM"/>
    </source>
</evidence>
<dbReference type="InterPro" id="IPR016084">
    <property type="entry name" value="Haem_Oase-like_multi-hlx"/>
</dbReference>
<sequence length="264" mass="28761">MTTTDTLIDRIKTHRVFHHPLYDHWAARPPSAEVSGALFHQVQSFCASTRPGGDFPTALRGMGWDEQAVLIEEIVDSESGHGPELATMAGHIVNRTGAPVFDDVYDTERVEAWLKTSSDQLLAGLPGYDRETGLTAQAAAAISVFKRRFTSDADTTVRNLGTALALEIISNQSLIPGEKRALIDSGHYKTDLEEPEMHYMAEHWGDCGAEQQHEANVIQAVSTVMDASNSDQIAQGVEDFLESLCALWDVLDAALLSSGLQPAE</sequence>
<proteinExistence type="predicted"/>
<evidence type="ECO:0000313" key="2">
    <source>
        <dbReference type="Proteomes" id="UP000316806"/>
    </source>
</evidence>
<dbReference type="AlphaFoldDB" id="A0A516R2A4"/>
<dbReference type="Proteomes" id="UP000316806">
    <property type="component" value="Chromosome"/>
</dbReference>
<evidence type="ECO:0000313" key="1">
    <source>
        <dbReference type="EMBL" id="QDQ09785.1"/>
    </source>
</evidence>